<sequence>MNIKSELQQLCGDTQNLWLNDVNIEPETIQTIMINEVVPSCPEEDFYGKQDSAYMSTTIPLFRKAGIEVNSIQDILDHGIYITNAVKTPKSEYAVSKESIEDSLPYLEKELALFPNVKVIMLMGDVAKKAFNMICKKATKKNAVPSISTYKLRNTEIFYNGIRIMSSYIMTGQNILIEKSKFEMASKDIETMYRLIKCFD</sequence>
<comment type="caution">
    <text evidence="2">The sequence shown here is derived from an EMBL/GenBank/DDBJ whole genome shotgun (WGS) entry which is preliminary data.</text>
</comment>
<dbReference type="AlphaFoldDB" id="A0A4Z0V1C4"/>
<dbReference type="SUPFAM" id="SSF52141">
    <property type="entry name" value="Uracil-DNA glycosylase-like"/>
    <property type="match status" value="1"/>
</dbReference>
<dbReference type="Gene3D" id="3.40.470.10">
    <property type="entry name" value="Uracil-DNA glycosylase-like domain"/>
    <property type="match status" value="1"/>
</dbReference>
<feature type="domain" description="Uracil-DNA glycosylase-like" evidence="1">
    <location>
        <begin position="74"/>
        <end position="137"/>
    </location>
</feature>
<dbReference type="Pfam" id="PF03167">
    <property type="entry name" value="UDG"/>
    <property type="match status" value="1"/>
</dbReference>
<organism evidence="2 3">
    <name type="scientific">Duncaniella freteri</name>
    <dbReference type="NCBI Taxonomy" id="2530391"/>
    <lineage>
        <taxon>Bacteria</taxon>
        <taxon>Pseudomonadati</taxon>
        <taxon>Bacteroidota</taxon>
        <taxon>Bacteroidia</taxon>
        <taxon>Bacteroidales</taxon>
        <taxon>Muribaculaceae</taxon>
        <taxon>Duncaniella</taxon>
    </lineage>
</organism>
<name>A0A4Z0V1C4_9BACT</name>
<accession>A0A4Z0V1C4</accession>
<evidence type="ECO:0000313" key="2">
    <source>
        <dbReference type="EMBL" id="TGG36514.1"/>
    </source>
</evidence>
<evidence type="ECO:0000313" key="3">
    <source>
        <dbReference type="Proteomes" id="UP000297635"/>
    </source>
</evidence>
<protein>
    <submittedName>
        <fullName evidence="2">Uracil-DNA glycosylase</fullName>
    </submittedName>
</protein>
<dbReference type="InterPro" id="IPR036895">
    <property type="entry name" value="Uracil-DNA_glycosylase-like_sf"/>
</dbReference>
<keyword evidence="3" id="KW-1185">Reference proteome</keyword>
<proteinExistence type="predicted"/>
<evidence type="ECO:0000259" key="1">
    <source>
        <dbReference type="Pfam" id="PF03167"/>
    </source>
</evidence>
<reference evidence="2 3" key="1">
    <citation type="submission" date="2019-02" db="EMBL/GenBank/DDBJ databases">
        <title>Isolation and identification of novel species under the genus Muribaculum.</title>
        <authorList>
            <person name="Miyake S."/>
            <person name="Ding Y."/>
            <person name="Low A."/>
            <person name="Soh M."/>
            <person name="Seedorf H."/>
        </authorList>
    </citation>
    <scope>NUCLEOTIDE SEQUENCE [LARGE SCALE GENOMIC DNA]</scope>
    <source>
        <strain evidence="2 3">TLL-A3</strain>
    </source>
</reference>
<gene>
    <name evidence="2" type="ORF">EZ315_11740</name>
</gene>
<dbReference type="Proteomes" id="UP000297635">
    <property type="component" value="Unassembled WGS sequence"/>
</dbReference>
<dbReference type="GeneID" id="82150462"/>
<dbReference type="EMBL" id="SJSA01000002">
    <property type="protein sequence ID" value="TGG36514.1"/>
    <property type="molecule type" value="Genomic_DNA"/>
</dbReference>
<dbReference type="RefSeq" id="WP_135472250.1">
    <property type="nucleotide sequence ID" value="NZ_SJSA01000002.1"/>
</dbReference>
<dbReference type="InterPro" id="IPR005122">
    <property type="entry name" value="Uracil-DNA_glycosylase-like"/>
</dbReference>